<dbReference type="SUPFAM" id="SSF56507">
    <property type="entry name" value="Methionine synthase activation domain-like"/>
    <property type="match status" value="1"/>
</dbReference>
<dbReference type="InterPro" id="IPR033706">
    <property type="entry name" value="Met_synthase_B12-bd"/>
</dbReference>
<evidence type="ECO:0000256" key="21">
    <source>
        <dbReference type="PIRNR" id="PIRNR000381"/>
    </source>
</evidence>
<feature type="coiled-coil region" evidence="23">
    <location>
        <begin position="879"/>
        <end position="913"/>
    </location>
</feature>
<keyword evidence="11 21" id="KW-0808">Transferase</keyword>
<dbReference type="NCBIfam" id="TIGR02082">
    <property type="entry name" value="metH"/>
    <property type="match status" value="1"/>
</dbReference>
<evidence type="ECO:0000259" key="24">
    <source>
        <dbReference type="PROSITE" id="PS50970"/>
    </source>
</evidence>
<evidence type="ECO:0000256" key="7">
    <source>
        <dbReference type="ARBA" id="ARBA00013998"/>
    </source>
</evidence>
<evidence type="ECO:0000259" key="25">
    <source>
        <dbReference type="PROSITE" id="PS50972"/>
    </source>
</evidence>
<keyword evidence="9 21" id="KW-0028">Amino-acid biosynthesis</keyword>
<dbReference type="InterPro" id="IPR003726">
    <property type="entry name" value="HCY_dom"/>
</dbReference>
<dbReference type="PIRSF" id="PIRSF000381">
    <property type="entry name" value="MetH"/>
    <property type="match status" value="1"/>
</dbReference>
<evidence type="ECO:0000256" key="8">
    <source>
        <dbReference type="ARBA" id="ARBA00022603"/>
    </source>
</evidence>
<dbReference type="PROSITE" id="PS50972">
    <property type="entry name" value="PTERIN_BINDING"/>
    <property type="match status" value="1"/>
</dbReference>
<feature type="binding site" evidence="22">
    <location>
        <position position="309"/>
    </location>
    <ligand>
        <name>Zn(2+)</name>
        <dbReference type="ChEBI" id="CHEBI:29105"/>
    </ligand>
</feature>
<dbReference type="InterPro" id="IPR004223">
    <property type="entry name" value="VitB12-dep_Met_synth_activ_dom"/>
</dbReference>
<dbReference type="InterPro" id="IPR036724">
    <property type="entry name" value="Cobalamin-bd_sf"/>
</dbReference>
<evidence type="ECO:0000256" key="15">
    <source>
        <dbReference type="ARBA" id="ARBA00022833"/>
    </source>
</evidence>
<feature type="domain" description="B12-binding" evidence="27">
    <location>
        <begin position="745"/>
        <end position="880"/>
    </location>
</feature>
<dbReference type="InterPro" id="IPR036589">
    <property type="entry name" value="HCY_dom_sf"/>
</dbReference>
<keyword evidence="23" id="KW-0175">Coiled coil</keyword>
<comment type="cofactor">
    <cofactor evidence="3 21">
        <name>methylcob(III)alamin</name>
        <dbReference type="ChEBI" id="CHEBI:28115"/>
    </cofactor>
</comment>
<dbReference type="Gene3D" id="3.20.20.20">
    <property type="entry name" value="Dihydropteroate synthase-like"/>
    <property type="match status" value="1"/>
</dbReference>
<keyword evidence="8 21" id="KW-0489">Methyltransferase</keyword>
<dbReference type="PROSITE" id="PS51332">
    <property type="entry name" value="B12_BINDING"/>
    <property type="match status" value="1"/>
</dbReference>
<evidence type="ECO:0000256" key="3">
    <source>
        <dbReference type="ARBA" id="ARBA00001956"/>
    </source>
</evidence>
<evidence type="ECO:0000256" key="9">
    <source>
        <dbReference type="ARBA" id="ARBA00022605"/>
    </source>
</evidence>
<dbReference type="Pfam" id="PF02965">
    <property type="entry name" value="Met_synt_B12"/>
    <property type="match status" value="1"/>
</dbReference>
<evidence type="ECO:0000256" key="5">
    <source>
        <dbReference type="ARBA" id="ARBA00010398"/>
    </source>
</evidence>
<dbReference type="Gene3D" id="1.10.288.10">
    <property type="entry name" value="Cobalamin-dependent Methionine Synthase, domain 2"/>
    <property type="match status" value="1"/>
</dbReference>
<keyword evidence="12 21" id="KW-0949">S-adenosyl-L-methionine</keyword>
<dbReference type="SMART" id="SM01018">
    <property type="entry name" value="B12-binding_2"/>
    <property type="match status" value="1"/>
</dbReference>
<gene>
    <name evidence="29" type="primary">metH</name>
    <name evidence="29" type="ORF">MUN53_03795</name>
</gene>
<dbReference type="PANTHER" id="PTHR45833:SF1">
    <property type="entry name" value="METHIONINE SYNTHASE"/>
    <property type="match status" value="1"/>
</dbReference>
<dbReference type="InterPro" id="IPR000489">
    <property type="entry name" value="Pterin-binding_dom"/>
</dbReference>
<comment type="caution">
    <text evidence="29">The sequence shown here is derived from an EMBL/GenBank/DDBJ whole genome shotgun (WGS) entry which is preliminary data.</text>
</comment>
<evidence type="ECO:0000259" key="26">
    <source>
        <dbReference type="PROSITE" id="PS50974"/>
    </source>
</evidence>
<sequence length="1229" mass="136531">MNKETFLNLLQERILLLDGGMGTMIQGYHLTEADYRGERFASFPGMLKGNNDLLSITRPDVIRDIHRQYLDAGADIFTTNTFNANAISMEDYGMSNYVREMNLASARLGRELADSYMKEYPEKTIFVAGSVGPTNKTASMSPDVSNPAYRAVTYRDLYAAYKEQVEALVDGGVDIILFETTFDTLNAKAGLEAAEVVLKEKGVDLPIMLSLTLAGQGGRTLSGQTLKAFLASVQHTHIVSVGLNCSFGAADMKPYLEELARVAPYYISAYPNAGLPNSLGGYDETPETMAEHVKPFVDEGLVNILGGCCGTTPAHIAKYPALIAGAKPHVPAPQSDCLWLSGLELLEVKPENNFVNVGERCNVAGSRKFLRLIKEKNYEEALSIARKQVEDGAQVIDINMDDGLLDAEKEMVTFLNLIAAEPDIARVPVMIDSSKWAVIESGLMCVQGKSIVNSISLKEGEENFLQHARRIQQLGAATVVMAFDEKGQADTFERKIEVCQRAYQLLLGIGFNPNDIIFDPNVLAIATGMEEHNRYALDFIRAVDWIKHNLPGAKVSGGISNLSFSFRGNNYVREAMHAVFLYHAIAKGMDMGIVNPSTFVLYEDIEPEFRNLLEDVILCRRPEAAEELIAYAQQLHVQTQGNTEHHQQEAWRTLPLADRLEYALVKGIGEHLEEDLQEALQKYPRAVAIIDGPLMSGMNKVGDLFGAGKMFLPQVVKTARTMKKAVAILQPAIEAEKEAVSSAKAGKVVFATVKGDVHDIGKNIVSIVLACNNYEVIDLGVMVPAETIVKTVQEEKPDILCLSGLITPSLDEMVHVVDEMQKAGLQIPIMVGGATTSKLHTAFKIAPHYAGTVIHVSDASQNPLVAAKLLNPATHDVYVADLKQEYQALRETMEEQQAELVSLQEARNQSIQLDWSAYQPVVPHQLGVHVLPSIPLQEIIPYIHWTFFFQAWKLTGRFDEISRIYGCDSCRAMWLAGFPEKDRAKAAEAMQLFKDAQRLLLQLVKEKVEYCKAVYGFFPAVRKGDDIWIQDIRIPTLRQQVKREGGYKSLADYIMPETAGKVDYIGAFAVTGGAGYESLKKKFEQENDTYRMMLLQTLTDRLAEATAEYLHKKVRKEYWGYAPEEQLTIDDLFKVKYQGIRPAIGYPSLPDQLLNFELDKLLNLSQIGIQLTENGAMMPTASVSGFYLAHPQSEYFMVGKIDEDQVKDYAVRRGLSEEVVRKVLNKNIR</sequence>
<evidence type="ECO:0000256" key="22">
    <source>
        <dbReference type="PROSITE-ProRule" id="PRU00333"/>
    </source>
</evidence>
<dbReference type="SUPFAM" id="SSF51717">
    <property type="entry name" value="Dihydropteroate synthetase-like"/>
    <property type="match status" value="1"/>
</dbReference>
<dbReference type="SUPFAM" id="SSF52242">
    <property type="entry name" value="Cobalamin (vitamin B12)-binding domain"/>
    <property type="match status" value="1"/>
</dbReference>
<comment type="domain">
    <text evidence="21">Modular enzyme with four functionally distinct domains. The isolated Hcy-binding domain catalyzes methyl transfer from free methylcobalamin to homocysteine. The Hcy-binding domain in association with the pterin-binding domain catalyzes the methylation of cob(I)alamin by methyltetrahydrofolate and the methylation of homocysteine. The B12-binding domain binds the cofactor. The AdoMet activation domain binds S-adenosyl-L-methionine. Under aerobic conditions cob(I)alamin can be converted to inactive cob(II)alamin. Reductive methylation by S-adenosyl-L-methionine and flavodoxin regenerates methylcobalamin.</text>
</comment>
<keyword evidence="10 21" id="KW-0846">Cobalamin</keyword>
<comment type="catalytic activity">
    <reaction evidence="1 21">
        <text>(6S)-5-methyl-5,6,7,8-tetrahydrofolate + L-homocysteine = (6S)-5,6,7,8-tetrahydrofolate + L-methionine</text>
        <dbReference type="Rhea" id="RHEA:11172"/>
        <dbReference type="ChEBI" id="CHEBI:18608"/>
        <dbReference type="ChEBI" id="CHEBI:57453"/>
        <dbReference type="ChEBI" id="CHEBI:57844"/>
        <dbReference type="ChEBI" id="CHEBI:58199"/>
        <dbReference type="EC" id="2.1.1.13"/>
    </reaction>
</comment>
<dbReference type="InterPro" id="IPR037010">
    <property type="entry name" value="VitB12-dep_Met_synth_activ_sf"/>
</dbReference>
<evidence type="ECO:0000259" key="28">
    <source>
        <dbReference type="PROSITE" id="PS51337"/>
    </source>
</evidence>
<feature type="domain" description="Hcy-binding" evidence="24">
    <location>
        <begin position="3"/>
        <end position="323"/>
    </location>
</feature>
<comment type="pathway">
    <text evidence="4 21">Amino-acid biosynthesis; L-methionine biosynthesis via de novo pathway; L-methionine from L-homocysteine (MetH route): step 1/1.</text>
</comment>
<dbReference type="InterPro" id="IPR011005">
    <property type="entry name" value="Dihydropteroate_synth-like_sf"/>
</dbReference>
<keyword evidence="14" id="KW-0677">Repeat</keyword>
<comment type="cofactor">
    <cofactor evidence="2 21 22">
        <name>Zn(2+)</name>
        <dbReference type="ChEBI" id="CHEBI:29105"/>
    </cofactor>
</comment>
<feature type="domain" description="B12-binding N-terminal" evidence="28">
    <location>
        <begin position="647"/>
        <end position="741"/>
    </location>
</feature>
<keyword evidence="15 21" id="KW-0862">Zinc</keyword>
<evidence type="ECO:0000256" key="16">
    <source>
        <dbReference type="ARBA" id="ARBA00023167"/>
    </source>
</evidence>
<dbReference type="Pfam" id="PF02574">
    <property type="entry name" value="S-methyl_trans"/>
    <property type="match status" value="1"/>
</dbReference>
<evidence type="ECO:0000256" key="20">
    <source>
        <dbReference type="NCBIfam" id="TIGR02082"/>
    </source>
</evidence>
<feature type="binding site" evidence="22">
    <location>
        <position position="308"/>
    </location>
    <ligand>
        <name>Zn(2+)</name>
        <dbReference type="ChEBI" id="CHEBI:29105"/>
    </ligand>
</feature>
<evidence type="ECO:0000256" key="4">
    <source>
        <dbReference type="ARBA" id="ARBA00005178"/>
    </source>
</evidence>
<dbReference type="GO" id="GO:0008705">
    <property type="term" value="F:methionine synthase activity"/>
    <property type="evidence" value="ECO:0007669"/>
    <property type="project" value="UniProtKB-EC"/>
</dbReference>
<feature type="domain" description="AdoMet activation" evidence="26">
    <location>
        <begin position="894"/>
        <end position="1229"/>
    </location>
</feature>
<keyword evidence="13 21" id="KW-0479">Metal-binding</keyword>
<keyword evidence="16 21" id="KW-0486">Methionine biosynthesis</keyword>
<reference evidence="29 30" key="1">
    <citation type="submission" date="2022-03" db="EMBL/GenBank/DDBJ databases">
        <title>Parabacteroides sp. nov. isolated from swine feces.</title>
        <authorList>
            <person name="Bak J.E."/>
        </authorList>
    </citation>
    <scope>NUCLEOTIDE SEQUENCE [LARGE SCALE GENOMIC DNA]</scope>
    <source>
        <strain evidence="29 30">AGMB00274</strain>
    </source>
</reference>
<evidence type="ECO:0000256" key="11">
    <source>
        <dbReference type="ARBA" id="ARBA00022679"/>
    </source>
</evidence>
<keyword evidence="17 21" id="KW-0170">Cobalt</keyword>
<dbReference type="NCBIfam" id="NF007024">
    <property type="entry name" value="PRK09490.1"/>
    <property type="match status" value="1"/>
</dbReference>
<feature type="domain" description="Pterin-binding" evidence="25">
    <location>
        <begin position="354"/>
        <end position="614"/>
    </location>
</feature>
<dbReference type="RefSeq" id="WP_243323493.1">
    <property type="nucleotide sequence ID" value="NZ_JAKZMM010000007.1"/>
</dbReference>
<dbReference type="SUPFAM" id="SSF47644">
    <property type="entry name" value="Methionine synthase domain"/>
    <property type="match status" value="1"/>
</dbReference>
<keyword evidence="30" id="KW-1185">Reference proteome</keyword>
<evidence type="ECO:0000256" key="17">
    <source>
        <dbReference type="ARBA" id="ARBA00023285"/>
    </source>
</evidence>
<dbReference type="InterPro" id="IPR003759">
    <property type="entry name" value="Cbl-bd_cap"/>
</dbReference>
<dbReference type="EC" id="2.1.1.13" evidence="6 20"/>
<dbReference type="InterPro" id="IPR036594">
    <property type="entry name" value="Meth_synthase_dom"/>
</dbReference>
<name>A0ABT0BY91_9BACT</name>
<evidence type="ECO:0000313" key="29">
    <source>
        <dbReference type="EMBL" id="MCJ2379736.1"/>
    </source>
</evidence>
<dbReference type="InterPro" id="IPR011822">
    <property type="entry name" value="MetH"/>
</dbReference>
<evidence type="ECO:0000259" key="27">
    <source>
        <dbReference type="PROSITE" id="PS51332"/>
    </source>
</evidence>
<dbReference type="InterPro" id="IPR050554">
    <property type="entry name" value="Met_Synthase/Corrinoid"/>
</dbReference>
<dbReference type="SUPFAM" id="SSF82282">
    <property type="entry name" value="Homocysteine S-methyltransferase"/>
    <property type="match status" value="1"/>
</dbReference>
<evidence type="ECO:0000256" key="1">
    <source>
        <dbReference type="ARBA" id="ARBA00001700"/>
    </source>
</evidence>
<evidence type="ECO:0000256" key="13">
    <source>
        <dbReference type="ARBA" id="ARBA00022723"/>
    </source>
</evidence>
<evidence type="ECO:0000256" key="10">
    <source>
        <dbReference type="ARBA" id="ARBA00022628"/>
    </source>
</evidence>
<evidence type="ECO:0000256" key="6">
    <source>
        <dbReference type="ARBA" id="ARBA00012032"/>
    </source>
</evidence>
<dbReference type="Gene3D" id="3.20.20.330">
    <property type="entry name" value="Homocysteine-binding-like domain"/>
    <property type="match status" value="1"/>
</dbReference>
<organism evidence="29 30">
    <name type="scientific">Parabacteroides faecalis</name>
    <dbReference type="NCBI Taxonomy" id="2924040"/>
    <lineage>
        <taxon>Bacteria</taxon>
        <taxon>Pseudomonadati</taxon>
        <taxon>Bacteroidota</taxon>
        <taxon>Bacteroidia</taxon>
        <taxon>Bacteroidales</taxon>
        <taxon>Tannerellaceae</taxon>
        <taxon>Parabacteroides</taxon>
    </lineage>
</organism>
<dbReference type="GO" id="GO:0032259">
    <property type="term" value="P:methylation"/>
    <property type="evidence" value="ECO:0007669"/>
    <property type="project" value="UniProtKB-KW"/>
</dbReference>
<accession>A0ABT0BY91</accession>
<dbReference type="PANTHER" id="PTHR45833">
    <property type="entry name" value="METHIONINE SYNTHASE"/>
    <property type="match status" value="1"/>
</dbReference>
<dbReference type="CDD" id="cd00740">
    <property type="entry name" value="MeTr"/>
    <property type="match status" value="1"/>
</dbReference>
<evidence type="ECO:0000313" key="30">
    <source>
        <dbReference type="Proteomes" id="UP001165444"/>
    </source>
</evidence>
<evidence type="ECO:0000256" key="14">
    <source>
        <dbReference type="ARBA" id="ARBA00022737"/>
    </source>
</evidence>
<feature type="binding site" evidence="22">
    <location>
        <position position="245"/>
    </location>
    <ligand>
        <name>Zn(2+)</name>
        <dbReference type="ChEBI" id="CHEBI:29105"/>
    </ligand>
</feature>
<dbReference type="PROSITE" id="PS50974">
    <property type="entry name" value="ADOMET_ACTIVATION"/>
    <property type="match status" value="1"/>
</dbReference>
<dbReference type="Gene3D" id="3.10.196.10">
    <property type="entry name" value="Vitamin B12-dependent methionine synthase, activation domain"/>
    <property type="match status" value="1"/>
</dbReference>
<evidence type="ECO:0000256" key="12">
    <source>
        <dbReference type="ARBA" id="ARBA00022691"/>
    </source>
</evidence>
<evidence type="ECO:0000256" key="23">
    <source>
        <dbReference type="SAM" id="Coils"/>
    </source>
</evidence>
<comment type="function">
    <text evidence="18 21">Catalyzes the transfer of a methyl group from methyl-cobalamin to homocysteine, yielding enzyme-bound cob(I)alamin and methionine. Subsequently, remethylates the cofactor using methyltetrahydrofolate.</text>
</comment>
<dbReference type="PROSITE" id="PS50970">
    <property type="entry name" value="HCY"/>
    <property type="match status" value="1"/>
</dbReference>
<dbReference type="Pfam" id="PF00809">
    <property type="entry name" value="Pterin_bind"/>
    <property type="match status" value="1"/>
</dbReference>
<protein>
    <recommendedName>
        <fullName evidence="7 20">Methionine synthase</fullName>
        <ecNumber evidence="6 20">2.1.1.13</ecNumber>
    </recommendedName>
    <alternativeName>
        <fullName evidence="19 21">5-methyltetrahydrofolate--homocysteine methyltransferase</fullName>
    </alternativeName>
</protein>
<evidence type="ECO:0000256" key="18">
    <source>
        <dbReference type="ARBA" id="ARBA00025552"/>
    </source>
</evidence>
<dbReference type="Proteomes" id="UP001165444">
    <property type="component" value="Unassembled WGS sequence"/>
</dbReference>
<dbReference type="Pfam" id="PF02310">
    <property type="entry name" value="B12-binding"/>
    <property type="match status" value="1"/>
</dbReference>
<evidence type="ECO:0000256" key="19">
    <source>
        <dbReference type="ARBA" id="ARBA00031040"/>
    </source>
</evidence>
<evidence type="ECO:0000256" key="2">
    <source>
        <dbReference type="ARBA" id="ARBA00001947"/>
    </source>
</evidence>
<dbReference type="EMBL" id="JAKZMM010000007">
    <property type="protein sequence ID" value="MCJ2379736.1"/>
    <property type="molecule type" value="Genomic_DNA"/>
</dbReference>
<proteinExistence type="inferred from homology"/>
<dbReference type="Pfam" id="PF02607">
    <property type="entry name" value="B12-binding_2"/>
    <property type="match status" value="1"/>
</dbReference>
<dbReference type="Gene3D" id="1.10.1240.10">
    <property type="entry name" value="Methionine synthase domain"/>
    <property type="match status" value="1"/>
</dbReference>
<dbReference type="CDD" id="cd02069">
    <property type="entry name" value="methionine_synthase_B12_BD"/>
    <property type="match status" value="1"/>
</dbReference>
<dbReference type="PROSITE" id="PS51337">
    <property type="entry name" value="B12_BINDING_NTER"/>
    <property type="match status" value="1"/>
</dbReference>
<comment type="similarity">
    <text evidence="5">Belongs to the vitamin-B12 dependent methionine synthase family.</text>
</comment>
<dbReference type="Gene3D" id="3.40.50.280">
    <property type="entry name" value="Cobalamin-binding domain"/>
    <property type="match status" value="1"/>
</dbReference>
<dbReference type="InterPro" id="IPR006158">
    <property type="entry name" value="Cobalamin-bd"/>
</dbReference>